<dbReference type="KEGG" id="ache:ACHE_80606S"/>
<dbReference type="CDD" id="cd21692">
    <property type="entry name" value="GINS_B_Sld5"/>
    <property type="match status" value="1"/>
</dbReference>
<dbReference type="AlphaFoldDB" id="A0A7R7ZTB7"/>
<dbReference type="PANTHER" id="PTHR21206:SF0">
    <property type="entry name" value="DNA REPLICATION COMPLEX GINS PROTEIN SLD5"/>
    <property type="match status" value="1"/>
</dbReference>
<evidence type="ECO:0000313" key="10">
    <source>
        <dbReference type="EMBL" id="BCR92706.1"/>
    </source>
</evidence>
<accession>A0A7R7ZTB7</accession>
<feature type="domain" description="GINS subunit" evidence="8">
    <location>
        <begin position="65"/>
        <end position="185"/>
    </location>
</feature>
<reference evidence="10" key="1">
    <citation type="submission" date="2021-01" db="EMBL/GenBank/DDBJ databases">
        <authorList>
            <consortium name="Aspergillus chevalieri M1 genome sequencing consortium"/>
            <person name="Kazuki M."/>
            <person name="Futagami T."/>
        </authorList>
    </citation>
    <scope>NUCLEOTIDE SEQUENCE</scope>
    <source>
        <strain evidence="10">M1</strain>
    </source>
</reference>
<dbReference type="EMBL" id="AP024423">
    <property type="protein sequence ID" value="BCR92706.1"/>
    <property type="molecule type" value="Genomic_DNA"/>
</dbReference>
<sequence>MDIDDILASVDRDANIQTPESATLDSQLLTRFWVAERAVSELLPWPASLMDRMMERVRRQIEAIEDLAASSADPISTTNNTNNATLNLKLSILQTDLARTQYLIRSLLRQRLAKLTKHSMHYLLLISPNHNSQPTQSSQSSQTQQQQPEDSVPTPDDMSSTSPLSPQETSFIHAHQTLLARHHGSSFLGAFPPQLRRLDDNAGGTSMVQGPEGKEAVFVRCLVDEVGVVVPPGDGVEEEMVGTGMRMGDVWVVRWEGVKGAWERGEVEVL</sequence>
<dbReference type="PIRSF" id="PIRSF007764">
    <property type="entry name" value="Sld5"/>
    <property type="match status" value="1"/>
</dbReference>
<dbReference type="InterPro" id="IPR008591">
    <property type="entry name" value="GINS_Sld5"/>
</dbReference>
<evidence type="ECO:0000256" key="2">
    <source>
        <dbReference type="ARBA" id="ARBA00008187"/>
    </source>
</evidence>
<dbReference type="Proteomes" id="UP000637239">
    <property type="component" value="Chromosome 8"/>
</dbReference>
<evidence type="ECO:0000256" key="3">
    <source>
        <dbReference type="ARBA" id="ARBA00014804"/>
    </source>
</evidence>
<dbReference type="InterPro" id="IPR036224">
    <property type="entry name" value="GINS_bundle-like_dom_sf"/>
</dbReference>
<dbReference type="PANTHER" id="PTHR21206">
    <property type="entry name" value="SLD5 PROTEIN"/>
    <property type="match status" value="1"/>
</dbReference>
<comment type="function">
    <text evidence="6">The GINS complex plays an essential role in the initiation of DNA replication.</text>
</comment>
<dbReference type="InterPro" id="IPR021151">
    <property type="entry name" value="GINS_A"/>
</dbReference>
<feature type="domain" description="DNA replication complex GINS protein SLD5 C-terminal" evidence="9">
    <location>
        <begin position="211"/>
        <end position="269"/>
    </location>
</feature>
<dbReference type="GeneID" id="66987055"/>
<keyword evidence="11" id="KW-1185">Reference proteome</keyword>
<dbReference type="GO" id="GO:0000727">
    <property type="term" value="P:double-strand break repair via break-induced replication"/>
    <property type="evidence" value="ECO:0007669"/>
    <property type="project" value="TreeGrafter"/>
</dbReference>
<evidence type="ECO:0000256" key="5">
    <source>
        <dbReference type="ARBA" id="ARBA00023242"/>
    </source>
</evidence>
<feature type="region of interest" description="Disordered" evidence="7">
    <location>
        <begin position="128"/>
        <end position="168"/>
    </location>
</feature>
<dbReference type="GO" id="GO:0006261">
    <property type="term" value="P:DNA-templated DNA replication"/>
    <property type="evidence" value="ECO:0007669"/>
    <property type="project" value="InterPro"/>
</dbReference>
<comment type="similarity">
    <text evidence="2 6">Belongs to the GINS4/SLD5 family.</text>
</comment>
<evidence type="ECO:0000313" key="11">
    <source>
        <dbReference type="Proteomes" id="UP000637239"/>
    </source>
</evidence>
<dbReference type="GO" id="GO:0000811">
    <property type="term" value="C:GINS complex"/>
    <property type="evidence" value="ECO:0007669"/>
    <property type="project" value="UniProtKB-UniRule"/>
</dbReference>
<dbReference type="InterPro" id="IPR031633">
    <property type="entry name" value="SLD5_C"/>
</dbReference>
<evidence type="ECO:0000256" key="4">
    <source>
        <dbReference type="ARBA" id="ARBA00022705"/>
    </source>
</evidence>
<dbReference type="InterPro" id="IPR038749">
    <property type="entry name" value="Sld5_GINS_A"/>
</dbReference>
<name>A0A7R7ZTB7_ASPCH</name>
<dbReference type="SUPFAM" id="SSF158573">
    <property type="entry name" value="GINS helical bundle-like"/>
    <property type="match status" value="1"/>
</dbReference>
<comment type="subcellular location">
    <subcellularLocation>
        <location evidence="1 6">Nucleus</location>
    </subcellularLocation>
</comment>
<evidence type="ECO:0000256" key="7">
    <source>
        <dbReference type="SAM" id="MobiDB-lite"/>
    </source>
</evidence>
<evidence type="ECO:0000259" key="8">
    <source>
        <dbReference type="Pfam" id="PF05916"/>
    </source>
</evidence>
<evidence type="ECO:0000256" key="1">
    <source>
        <dbReference type="ARBA" id="ARBA00004123"/>
    </source>
</evidence>
<proteinExistence type="inferred from homology"/>
<gene>
    <name evidence="10" type="primary">SLD5</name>
    <name evidence="10" type="ORF">ACHE_80606S</name>
</gene>
<dbReference type="Gene3D" id="1.20.58.1030">
    <property type="match status" value="1"/>
</dbReference>
<reference evidence="10" key="2">
    <citation type="submission" date="2021-02" db="EMBL/GenBank/DDBJ databases">
        <title>Aspergillus chevalieri M1 genome sequence.</title>
        <authorList>
            <person name="Kadooka C."/>
            <person name="Mori K."/>
            <person name="Futagami T."/>
        </authorList>
    </citation>
    <scope>NUCLEOTIDE SEQUENCE</scope>
    <source>
        <strain evidence="10">M1</strain>
    </source>
</reference>
<feature type="compositionally biased region" description="Polar residues" evidence="7">
    <location>
        <begin position="157"/>
        <end position="168"/>
    </location>
</feature>
<evidence type="ECO:0000256" key="6">
    <source>
        <dbReference type="PIRNR" id="PIRNR007764"/>
    </source>
</evidence>
<protein>
    <recommendedName>
        <fullName evidence="3 6">DNA replication complex GINS protein SLD5</fullName>
    </recommendedName>
</protein>
<evidence type="ECO:0000259" key="9">
    <source>
        <dbReference type="Pfam" id="PF16922"/>
    </source>
</evidence>
<feature type="compositionally biased region" description="Low complexity" evidence="7">
    <location>
        <begin position="132"/>
        <end position="148"/>
    </location>
</feature>
<dbReference type="Pfam" id="PF05916">
    <property type="entry name" value="Sld5"/>
    <property type="match status" value="1"/>
</dbReference>
<keyword evidence="5 6" id="KW-0539">Nucleus</keyword>
<dbReference type="CDD" id="cd11711">
    <property type="entry name" value="GINS_A_Sld5"/>
    <property type="match status" value="1"/>
</dbReference>
<dbReference type="RefSeq" id="XP_043141219.1">
    <property type="nucleotide sequence ID" value="XM_043283995.1"/>
</dbReference>
<keyword evidence="4 6" id="KW-0235">DNA replication</keyword>
<organism evidence="10 11">
    <name type="scientific">Aspergillus chevalieri</name>
    <name type="common">Eurotium chevalieri</name>
    <dbReference type="NCBI Taxonomy" id="182096"/>
    <lineage>
        <taxon>Eukaryota</taxon>
        <taxon>Fungi</taxon>
        <taxon>Dikarya</taxon>
        <taxon>Ascomycota</taxon>
        <taxon>Pezizomycotina</taxon>
        <taxon>Eurotiomycetes</taxon>
        <taxon>Eurotiomycetidae</taxon>
        <taxon>Eurotiales</taxon>
        <taxon>Aspergillaceae</taxon>
        <taxon>Aspergillus</taxon>
        <taxon>Aspergillus subgen. Aspergillus</taxon>
    </lineage>
</organism>
<dbReference type="Pfam" id="PF16922">
    <property type="entry name" value="SLD5_C"/>
    <property type="match status" value="1"/>
</dbReference>